<evidence type="ECO:0000256" key="1">
    <source>
        <dbReference type="ARBA" id="ARBA00008455"/>
    </source>
</evidence>
<reference evidence="4" key="1">
    <citation type="submission" date="2013-06" db="EMBL/GenBank/DDBJ databases">
        <authorList>
            <person name="Zhao Q."/>
        </authorList>
    </citation>
    <scope>NUCLEOTIDE SEQUENCE</scope>
    <source>
        <strain evidence="4">cv. W1943</strain>
    </source>
</reference>
<dbReference type="Proteomes" id="UP000008022">
    <property type="component" value="Unassembled WGS sequence"/>
</dbReference>
<dbReference type="Pfam" id="PF00112">
    <property type="entry name" value="Peptidase_C1"/>
    <property type="match status" value="1"/>
</dbReference>
<dbReference type="AlphaFoldDB" id="A0A0E0MTR3"/>
<dbReference type="Gene3D" id="3.90.70.10">
    <property type="entry name" value="Cysteine proteinases"/>
    <property type="match status" value="1"/>
</dbReference>
<dbReference type="STRING" id="4529.A0A0E0MTR3"/>
<sequence length="89" mass="9525">MQGTCASCWAFSTTGAVEGDNFLASGNLLNLSEQQLVNCDHTKTECGCGGGLLTNAYAYLMSSGRLMEHFPMAIGAFLSDHHEKEAKSF</sequence>
<proteinExistence type="inferred from homology"/>
<dbReference type="EnsemblPlants" id="ORUFI01G09710.1">
    <property type="protein sequence ID" value="ORUFI01G09710.1"/>
    <property type="gene ID" value="ORUFI01G09710"/>
</dbReference>
<dbReference type="HOGENOM" id="CLU_2458674_0_0_1"/>
<dbReference type="GO" id="GO:0006508">
    <property type="term" value="P:proteolysis"/>
    <property type="evidence" value="ECO:0007669"/>
    <property type="project" value="InterPro"/>
</dbReference>
<protein>
    <recommendedName>
        <fullName evidence="2">Peptidase C1A papain C-terminal domain-containing protein</fullName>
    </recommendedName>
</protein>
<dbReference type="SUPFAM" id="SSF54001">
    <property type="entry name" value="Cysteine proteinases"/>
    <property type="match status" value="1"/>
</dbReference>
<dbReference type="InterPro" id="IPR013128">
    <property type="entry name" value="Peptidase_C1A"/>
</dbReference>
<dbReference type="eggNOG" id="KOG1542">
    <property type="taxonomic scope" value="Eukaryota"/>
</dbReference>
<evidence type="ECO:0000313" key="3">
    <source>
        <dbReference type="EnsemblPlants" id="ORUFI01G09710.1"/>
    </source>
</evidence>
<accession>A0A0E0MTR3</accession>
<keyword evidence="4" id="KW-1185">Reference proteome</keyword>
<dbReference type="GO" id="GO:0008234">
    <property type="term" value="F:cysteine-type peptidase activity"/>
    <property type="evidence" value="ECO:0007669"/>
    <property type="project" value="InterPro"/>
</dbReference>
<evidence type="ECO:0000313" key="4">
    <source>
        <dbReference type="Proteomes" id="UP000008022"/>
    </source>
</evidence>
<dbReference type="InterPro" id="IPR038765">
    <property type="entry name" value="Papain-like_cys_pep_sf"/>
</dbReference>
<feature type="domain" description="Peptidase C1A papain C-terminal" evidence="2">
    <location>
        <begin position="2"/>
        <end position="67"/>
    </location>
</feature>
<reference evidence="3" key="2">
    <citation type="submission" date="2015-06" db="UniProtKB">
        <authorList>
            <consortium name="EnsemblPlants"/>
        </authorList>
    </citation>
    <scope>IDENTIFICATION</scope>
</reference>
<evidence type="ECO:0000259" key="2">
    <source>
        <dbReference type="Pfam" id="PF00112"/>
    </source>
</evidence>
<name>A0A0E0MTR3_ORYRU</name>
<comment type="similarity">
    <text evidence="1">Belongs to the peptidase C1 family.</text>
</comment>
<dbReference type="PANTHER" id="PTHR12411">
    <property type="entry name" value="CYSTEINE PROTEASE FAMILY C1-RELATED"/>
    <property type="match status" value="1"/>
</dbReference>
<dbReference type="Gramene" id="ORUFI01G09710.1">
    <property type="protein sequence ID" value="ORUFI01G09710.1"/>
    <property type="gene ID" value="ORUFI01G09710"/>
</dbReference>
<dbReference type="InterPro" id="IPR000668">
    <property type="entry name" value="Peptidase_C1A_C"/>
</dbReference>
<organism evidence="3 4">
    <name type="scientific">Oryza rufipogon</name>
    <name type="common">Brownbeard rice</name>
    <name type="synonym">Asian wild rice</name>
    <dbReference type="NCBI Taxonomy" id="4529"/>
    <lineage>
        <taxon>Eukaryota</taxon>
        <taxon>Viridiplantae</taxon>
        <taxon>Streptophyta</taxon>
        <taxon>Embryophyta</taxon>
        <taxon>Tracheophyta</taxon>
        <taxon>Spermatophyta</taxon>
        <taxon>Magnoliopsida</taxon>
        <taxon>Liliopsida</taxon>
        <taxon>Poales</taxon>
        <taxon>Poaceae</taxon>
        <taxon>BOP clade</taxon>
        <taxon>Oryzoideae</taxon>
        <taxon>Oryzeae</taxon>
        <taxon>Oryzinae</taxon>
        <taxon>Oryza</taxon>
    </lineage>
</organism>